<dbReference type="Pfam" id="PF05380">
    <property type="entry name" value="Peptidase_A17"/>
    <property type="match status" value="1"/>
</dbReference>
<dbReference type="InterPro" id="IPR041588">
    <property type="entry name" value="Integrase_H2C2"/>
</dbReference>
<dbReference type="InterPro" id="IPR001584">
    <property type="entry name" value="Integrase_cat-core"/>
</dbReference>
<keyword evidence="2" id="KW-1185">Reference proteome</keyword>
<protein>
    <submittedName>
        <fullName evidence="3">Uncharacterized protein LOC102807024</fullName>
    </submittedName>
</protein>
<dbReference type="InterPro" id="IPR036397">
    <property type="entry name" value="RNaseH_sf"/>
</dbReference>
<reference evidence="3" key="1">
    <citation type="submission" date="2025-08" db="UniProtKB">
        <authorList>
            <consortium name="RefSeq"/>
        </authorList>
    </citation>
    <scope>IDENTIFICATION</scope>
    <source>
        <tissue evidence="3">Testes</tissue>
    </source>
</reference>
<evidence type="ECO:0000313" key="3">
    <source>
        <dbReference type="RefSeq" id="XP_006817251.1"/>
    </source>
</evidence>
<dbReference type="RefSeq" id="XP_006817251.1">
    <property type="nucleotide sequence ID" value="XM_006817188.1"/>
</dbReference>
<dbReference type="Gene3D" id="1.10.340.70">
    <property type="match status" value="1"/>
</dbReference>
<accession>A0ABM0MB60</accession>
<dbReference type="PROSITE" id="PS50994">
    <property type="entry name" value="INTEGRASE"/>
    <property type="match status" value="1"/>
</dbReference>
<dbReference type="InterPro" id="IPR012337">
    <property type="entry name" value="RNaseH-like_sf"/>
</dbReference>
<dbReference type="PANTHER" id="PTHR47331:SF4">
    <property type="entry name" value="PEPTIDASE S1 DOMAIN-CONTAINING PROTEIN"/>
    <property type="match status" value="1"/>
</dbReference>
<dbReference type="Gene3D" id="3.30.420.10">
    <property type="entry name" value="Ribonuclease H-like superfamily/Ribonuclease H"/>
    <property type="match status" value="1"/>
</dbReference>
<dbReference type="Proteomes" id="UP000694865">
    <property type="component" value="Unplaced"/>
</dbReference>
<evidence type="ECO:0000259" key="1">
    <source>
        <dbReference type="PROSITE" id="PS50994"/>
    </source>
</evidence>
<sequence>MQALQFYEQSTEMLATRKFNLRSWSTNDTLLKKTTKIDGRSSDKETVSILGILWNSSSDYLHVKKMKSLDFGKFTTKRDVTSYSASLYDPLGLYSPVHVRAKLLIQALWLNNSDWDQAIDSKFLLQWQGIAADLYQVTKNSEIPRKYFTIQPQNVEIHIFADASERAYGASVYLVSEHESTLVIAKTRVTPIGKQALTLPRLELMGALIGTRLGQFVSESLKDNFNITKRLLWSDNQITLHWLNGRGRQDVFTKNRVLEITSHHQEYRYVPTSQNPADLLTRGISPRQLSDSRIWWFGPDWLTNSALWPKCELFPIEKTDSVNEQFDAAIHHMSTVSKPTLLQTEFGDILSATNMRDTPVNTDNFPRQVGFSIDNIFQVNNYRDLPHLLRITALVLRFVHNIKAKLTRRPLNISSRHGSVPTASEINDAEHRWLKAVQHIHYSDEILYLQRQAKQVGPLCNQLKLFLDDDGILRAGGRLQNTSLPYDSIHPILLPEKHAFTSAVIRDTHRRLQHAGPNATATSIRERYWIISIRRYVNIELNKCVVCKRVDGPAYSKPIPAPLPTFRVQEADPFSVCGIDYTGHLFVKDPISKLVVKTYICLFTCAITRAVHLELVPDLTTTSFIQALRRFSARRSTPKLIVSDNATMFVSAANELKTLMSDPAVQRYLTNHRINWKFTPKRSPWNGGFFERMIAITKTSLKKILGRACVTYIEMETIVTEIESAINDHPLTHLSNDDNDLNSLTPSHLVNGRNICCLPRQIVINPNSNFATDHQSANRRYAYLTI</sequence>
<organism evidence="2 3">
    <name type="scientific">Saccoglossus kowalevskii</name>
    <name type="common">Acorn worm</name>
    <dbReference type="NCBI Taxonomy" id="10224"/>
    <lineage>
        <taxon>Eukaryota</taxon>
        <taxon>Metazoa</taxon>
        <taxon>Hemichordata</taxon>
        <taxon>Enteropneusta</taxon>
        <taxon>Harrimaniidae</taxon>
        <taxon>Saccoglossus</taxon>
    </lineage>
</organism>
<dbReference type="PANTHER" id="PTHR47331">
    <property type="entry name" value="PHD-TYPE DOMAIN-CONTAINING PROTEIN"/>
    <property type="match status" value="1"/>
</dbReference>
<dbReference type="GeneID" id="102807024"/>
<dbReference type="InterPro" id="IPR008042">
    <property type="entry name" value="Retrotrans_Pao"/>
</dbReference>
<dbReference type="Pfam" id="PF17921">
    <property type="entry name" value="Integrase_H2C2"/>
    <property type="match status" value="1"/>
</dbReference>
<dbReference type="SUPFAM" id="SSF53098">
    <property type="entry name" value="Ribonuclease H-like"/>
    <property type="match status" value="1"/>
</dbReference>
<proteinExistence type="predicted"/>
<name>A0ABM0MB60_SACKO</name>
<evidence type="ECO:0000313" key="2">
    <source>
        <dbReference type="Proteomes" id="UP000694865"/>
    </source>
</evidence>
<gene>
    <name evidence="3" type="primary">LOC102807024</name>
</gene>
<feature type="domain" description="Integrase catalytic" evidence="1">
    <location>
        <begin position="569"/>
        <end position="754"/>
    </location>
</feature>